<dbReference type="InterPro" id="IPR038063">
    <property type="entry name" value="Transpep_catalytic_dom"/>
</dbReference>
<dbReference type="PANTHER" id="PTHR30582:SF24">
    <property type="entry name" value="L,D-TRANSPEPTIDASE ERFK_SRFK-RELATED"/>
    <property type="match status" value="1"/>
</dbReference>
<evidence type="ECO:0000256" key="7">
    <source>
        <dbReference type="ARBA" id="ARBA00022984"/>
    </source>
</evidence>
<dbReference type="PANTHER" id="PTHR30582">
    <property type="entry name" value="L,D-TRANSPEPTIDASE"/>
    <property type="match status" value="1"/>
</dbReference>
<organism evidence="11 12">
    <name type="scientific">Stappia indica</name>
    <dbReference type="NCBI Taxonomy" id="538381"/>
    <lineage>
        <taxon>Bacteria</taxon>
        <taxon>Pseudomonadati</taxon>
        <taxon>Pseudomonadota</taxon>
        <taxon>Alphaproteobacteria</taxon>
        <taxon>Hyphomicrobiales</taxon>
        <taxon>Stappiaceae</taxon>
        <taxon>Stappia</taxon>
    </lineage>
</organism>
<dbReference type="UniPathway" id="UPA00219"/>
<dbReference type="Pfam" id="PF03734">
    <property type="entry name" value="YkuD"/>
    <property type="match status" value="1"/>
</dbReference>
<evidence type="ECO:0000256" key="3">
    <source>
        <dbReference type="ARBA" id="ARBA00022676"/>
    </source>
</evidence>
<keyword evidence="8 9" id="KW-0961">Cell wall biogenesis/degradation</keyword>
<gene>
    <name evidence="11" type="ORF">SAMN05421512_11552</name>
</gene>
<keyword evidence="12" id="KW-1185">Reference proteome</keyword>
<feature type="active site" description="Nucleophile" evidence="9">
    <location>
        <position position="214"/>
    </location>
</feature>
<dbReference type="STRING" id="538381.GCA_001696535_01037"/>
<reference evidence="11 12" key="1">
    <citation type="submission" date="2017-08" db="EMBL/GenBank/DDBJ databases">
        <authorList>
            <person name="de Groot N.N."/>
        </authorList>
    </citation>
    <scope>NUCLEOTIDE SEQUENCE [LARGE SCALE GENOMIC DNA]</scope>
    <source>
        <strain evidence="11 12">USBA 352</strain>
    </source>
</reference>
<dbReference type="GO" id="GO:0018104">
    <property type="term" value="P:peptidoglycan-protein cross-linking"/>
    <property type="evidence" value="ECO:0007669"/>
    <property type="project" value="TreeGrafter"/>
</dbReference>
<keyword evidence="11" id="KW-0449">Lipoprotein</keyword>
<dbReference type="GO" id="GO:0071972">
    <property type="term" value="F:peptidoglycan L,D-transpeptidase activity"/>
    <property type="evidence" value="ECO:0007669"/>
    <property type="project" value="TreeGrafter"/>
</dbReference>
<proteinExistence type="inferred from homology"/>
<dbReference type="GO" id="GO:0008360">
    <property type="term" value="P:regulation of cell shape"/>
    <property type="evidence" value="ECO:0007669"/>
    <property type="project" value="UniProtKB-UniRule"/>
</dbReference>
<evidence type="ECO:0000256" key="2">
    <source>
        <dbReference type="ARBA" id="ARBA00005992"/>
    </source>
</evidence>
<feature type="domain" description="L,D-TPase catalytic" evidence="10">
    <location>
        <begin position="102"/>
        <end position="238"/>
    </location>
</feature>
<feature type="active site" description="Proton donor/acceptor" evidence="9">
    <location>
        <position position="198"/>
    </location>
</feature>
<dbReference type="Gene3D" id="2.40.440.10">
    <property type="entry name" value="L,D-transpeptidase catalytic domain-like"/>
    <property type="match status" value="1"/>
</dbReference>
<dbReference type="PROSITE" id="PS52029">
    <property type="entry name" value="LD_TPASE"/>
    <property type="match status" value="1"/>
</dbReference>
<dbReference type="AlphaFoldDB" id="A0A285TQY9"/>
<sequence>MTHEILPRAGSLPASGNTLMSRRTALVGLGAMALAGCQSTGNNPRIQAASATAPARVIDPYYLQMYAAMPNEKFPIPAVDLRRVDPIYFRQVVPYRTQERAGTLVVDTPNRFLYLVMENGQALRYGVGIGRAGFDWGGRARIAYKRAWPRWTPPAEMIARQPELEPYRNGMEPGLQNPLGARALYIFEGNRDTIYRIHGTMEYWTIGKAVSSGCVRLMNQDVIDLAARVPNDTPIVVLQDNSGVV</sequence>
<keyword evidence="4" id="KW-0808">Transferase</keyword>
<dbReference type="CDD" id="cd16913">
    <property type="entry name" value="YkuD_like"/>
    <property type="match status" value="1"/>
</dbReference>
<comment type="similarity">
    <text evidence="2">Belongs to the YkuD family.</text>
</comment>
<evidence type="ECO:0000313" key="11">
    <source>
        <dbReference type="EMBL" id="SOC25901.1"/>
    </source>
</evidence>
<evidence type="ECO:0000256" key="5">
    <source>
        <dbReference type="ARBA" id="ARBA00022801"/>
    </source>
</evidence>
<dbReference type="InterPro" id="IPR050979">
    <property type="entry name" value="LD-transpeptidase"/>
</dbReference>
<dbReference type="Proteomes" id="UP000219331">
    <property type="component" value="Unassembled WGS sequence"/>
</dbReference>
<name>A0A285TQY9_9HYPH</name>
<dbReference type="InterPro" id="IPR006311">
    <property type="entry name" value="TAT_signal"/>
</dbReference>
<evidence type="ECO:0000313" key="12">
    <source>
        <dbReference type="Proteomes" id="UP000219331"/>
    </source>
</evidence>
<dbReference type="InterPro" id="IPR005490">
    <property type="entry name" value="LD_TPept_cat_dom"/>
</dbReference>
<dbReference type="SUPFAM" id="SSF141523">
    <property type="entry name" value="L,D-transpeptidase catalytic domain-like"/>
    <property type="match status" value="1"/>
</dbReference>
<dbReference type="GO" id="GO:0071555">
    <property type="term" value="P:cell wall organization"/>
    <property type="evidence" value="ECO:0007669"/>
    <property type="project" value="UniProtKB-UniRule"/>
</dbReference>
<dbReference type="GO" id="GO:0005576">
    <property type="term" value="C:extracellular region"/>
    <property type="evidence" value="ECO:0007669"/>
    <property type="project" value="TreeGrafter"/>
</dbReference>
<comment type="pathway">
    <text evidence="1 9">Cell wall biogenesis; peptidoglycan biosynthesis.</text>
</comment>
<evidence type="ECO:0000256" key="6">
    <source>
        <dbReference type="ARBA" id="ARBA00022960"/>
    </source>
</evidence>
<dbReference type="EMBL" id="OBML01000015">
    <property type="protein sequence ID" value="SOC25901.1"/>
    <property type="molecule type" value="Genomic_DNA"/>
</dbReference>
<dbReference type="FunFam" id="2.40.440.10:FF:000002">
    <property type="entry name" value="L,D-transpeptidase ErfK/SrfK"/>
    <property type="match status" value="1"/>
</dbReference>
<keyword evidence="3" id="KW-0328">Glycosyltransferase</keyword>
<evidence type="ECO:0000256" key="8">
    <source>
        <dbReference type="ARBA" id="ARBA00023316"/>
    </source>
</evidence>
<evidence type="ECO:0000256" key="4">
    <source>
        <dbReference type="ARBA" id="ARBA00022679"/>
    </source>
</evidence>
<keyword evidence="6 9" id="KW-0133">Cell shape</keyword>
<evidence type="ECO:0000256" key="9">
    <source>
        <dbReference type="PROSITE-ProRule" id="PRU01373"/>
    </source>
</evidence>
<evidence type="ECO:0000256" key="1">
    <source>
        <dbReference type="ARBA" id="ARBA00004752"/>
    </source>
</evidence>
<keyword evidence="7 9" id="KW-0573">Peptidoglycan synthesis</keyword>
<keyword evidence="5" id="KW-0378">Hydrolase</keyword>
<evidence type="ECO:0000259" key="10">
    <source>
        <dbReference type="PROSITE" id="PS52029"/>
    </source>
</evidence>
<dbReference type="PROSITE" id="PS51318">
    <property type="entry name" value="TAT"/>
    <property type="match status" value="1"/>
</dbReference>
<dbReference type="GO" id="GO:0016757">
    <property type="term" value="F:glycosyltransferase activity"/>
    <property type="evidence" value="ECO:0007669"/>
    <property type="project" value="UniProtKB-KW"/>
</dbReference>
<protein>
    <submittedName>
        <fullName evidence="11">Lipoprotein-anchoring transpeptidase ErfK/SrfK</fullName>
    </submittedName>
</protein>
<accession>A0A285TQY9</accession>